<dbReference type="GO" id="GO:0008233">
    <property type="term" value="F:peptidase activity"/>
    <property type="evidence" value="ECO:0007669"/>
    <property type="project" value="UniProtKB-KW"/>
</dbReference>
<keyword evidence="2" id="KW-0645">Protease</keyword>
<proteinExistence type="predicted"/>
<dbReference type="AlphaFoldDB" id="A0A1E2VCB3"/>
<dbReference type="GO" id="GO:0006508">
    <property type="term" value="P:proteolysis"/>
    <property type="evidence" value="ECO:0007669"/>
    <property type="project" value="UniProtKB-KW"/>
</dbReference>
<evidence type="ECO:0000313" key="3">
    <source>
        <dbReference type="Proteomes" id="UP000094291"/>
    </source>
</evidence>
<keyword evidence="1" id="KW-1133">Transmembrane helix</keyword>
<reference evidence="2 3" key="1">
    <citation type="submission" date="2016-08" db="EMBL/GenBank/DDBJ databases">
        <authorList>
            <person name="Seilhamer J.J."/>
        </authorList>
    </citation>
    <scope>NUCLEOTIDE SEQUENCE [LARGE SCALE GENOMIC DNA]</scope>
    <source>
        <strain evidence="2 3">PH27A</strain>
    </source>
</reference>
<protein>
    <submittedName>
        <fullName evidence="2">Activity regulator of membrane protease YbbK</fullName>
    </submittedName>
</protein>
<gene>
    <name evidence="2" type="ORF">BFW38_14895</name>
</gene>
<feature type="transmembrane region" description="Helical" evidence="1">
    <location>
        <begin position="59"/>
        <end position="79"/>
    </location>
</feature>
<evidence type="ECO:0000256" key="1">
    <source>
        <dbReference type="SAM" id="Phobius"/>
    </source>
</evidence>
<name>A0A1E2VCB3_9GAMM</name>
<keyword evidence="2" id="KW-0378">Hydrolase</keyword>
<evidence type="ECO:0000313" key="2">
    <source>
        <dbReference type="EMBL" id="ODC04621.1"/>
    </source>
</evidence>
<organism evidence="2 3">
    <name type="scientific">Terasakiispira papahanaumokuakeensis</name>
    <dbReference type="NCBI Taxonomy" id="197479"/>
    <lineage>
        <taxon>Bacteria</taxon>
        <taxon>Pseudomonadati</taxon>
        <taxon>Pseudomonadota</taxon>
        <taxon>Gammaproteobacteria</taxon>
        <taxon>Oceanospirillales</taxon>
        <taxon>Terasakiispira</taxon>
    </lineage>
</organism>
<accession>A0A1E2VCB3</accession>
<dbReference type="RefSeq" id="WP_068999605.1">
    <property type="nucleotide sequence ID" value="NZ_MDTQ01000001.1"/>
</dbReference>
<keyword evidence="1" id="KW-0812">Transmembrane</keyword>
<keyword evidence="1" id="KW-0472">Membrane</keyword>
<comment type="caution">
    <text evidence="2">The sequence shown here is derived from an EMBL/GenBank/DDBJ whole genome shotgun (WGS) entry which is preliminary data.</text>
</comment>
<dbReference type="STRING" id="197479.BFW38_14895"/>
<dbReference type="OrthoDB" id="7863671at2"/>
<keyword evidence="3" id="KW-1185">Reference proteome</keyword>
<sequence length="154" mass="17321">MSEWLPYLPQGLIVAGIMALIVEVMVLGLATFFLLFFGVALILTGLVMQFDVISTNATLALWSVTLMTGILALVFWRPLKRIQTSSRQQHVSTEFTDHSFLLEKDVDRQGLSQHTYSGIRWKLKSTHPIPAGTWVKVDKIEVGVMWISPLTDPH</sequence>
<dbReference type="Proteomes" id="UP000094291">
    <property type="component" value="Unassembled WGS sequence"/>
</dbReference>
<dbReference type="EMBL" id="MDTQ01000001">
    <property type="protein sequence ID" value="ODC04621.1"/>
    <property type="molecule type" value="Genomic_DNA"/>
</dbReference>
<feature type="transmembrane region" description="Helical" evidence="1">
    <location>
        <begin position="12"/>
        <end position="39"/>
    </location>
</feature>